<name>A0AAV7MZ94_PLEWA</name>
<protein>
    <submittedName>
        <fullName evidence="2">Uncharacterized protein</fullName>
    </submittedName>
</protein>
<keyword evidence="3" id="KW-1185">Reference proteome</keyword>
<gene>
    <name evidence="2" type="ORF">NDU88_003115</name>
</gene>
<comment type="caution">
    <text evidence="2">The sequence shown here is derived from an EMBL/GenBank/DDBJ whole genome shotgun (WGS) entry which is preliminary data.</text>
</comment>
<dbReference type="AlphaFoldDB" id="A0AAV7MZ94"/>
<reference evidence="2" key="1">
    <citation type="journal article" date="2022" name="bioRxiv">
        <title>Sequencing and chromosome-scale assembly of the giantPleurodeles waltlgenome.</title>
        <authorList>
            <person name="Brown T."/>
            <person name="Elewa A."/>
            <person name="Iarovenko S."/>
            <person name="Subramanian E."/>
            <person name="Araus A.J."/>
            <person name="Petzold A."/>
            <person name="Susuki M."/>
            <person name="Suzuki K.-i.T."/>
            <person name="Hayashi T."/>
            <person name="Toyoda A."/>
            <person name="Oliveira C."/>
            <person name="Osipova E."/>
            <person name="Leigh N.D."/>
            <person name="Simon A."/>
            <person name="Yun M.H."/>
        </authorList>
    </citation>
    <scope>NUCLEOTIDE SEQUENCE</scope>
    <source>
        <strain evidence="2">20211129_DDA</strain>
        <tissue evidence="2">Liver</tissue>
    </source>
</reference>
<dbReference type="Proteomes" id="UP001066276">
    <property type="component" value="Chromosome 9"/>
</dbReference>
<dbReference type="EMBL" id="JANPWB010000013">
    <property type="protein sequence ID" value="KAJ1105710.1"/>
    <property type="molecule type" value="Genomic_DNA"/>
</dbReference>
<proteinExistence type="predicted"/>
<evidence type="ECO:0000313" key="3">
    <source>
        <dbReference type="Proteomes" id="UP001066276"/>
    </source>
</evidence>
<feature type="region of interest" description="Disordered" evidence="1">
    <location>
        <begin position="50"/>
        <end position="99"/>
    </location>
</feature>
<evidence type="ECO:0000256" key="1">
    <source>
        <dbReference type="SAM" id="MobiDB-lite"/>
    </source>
</evidence>
<evidence type="ECO:0000313" key="2">
    <source>
        <dbReference type="EMBL" id="KAJ1105710.1"/>
    </source>
</evidence>
<organism evidence="2 3">
    <name type="scientific">Pleurodeles waltl</name>
    <name type="common">Iberian ribbed newt</name>
    <dbReference type="NCBI Taxonomy" id="8319"/>
    <lineage>
        <taxon>Eukaryota</taxon>
        <taxon>Metazoa</taxon>
        <taxon>Chordata</taxon>
        <taxon>Craniata</taxon>
        <taxon>Vertebrata</taxon>
        <taxon>Euteleostomi</taxon>
        <taxon>Amphibia</taxon>
        <taxon>Batrachia</taxon>
        <taxon>Caudata</taxon>
        <taxon>Salamandroidea</taxon>
        <taxon>Salamandridae</taxon>
        <taxon>Pleurodelinae</taxon>
        <taxon>Pleurodeles</taxon>
    </lineage>
</organism>
<accession>A0AAV7MZ94</accession>
<sequence>MTARVEVAGSTANRLAMLPLAFRGRPAGSGGFPPDYPRLGESSMAALQAAPPWGFRPPSRQPVSGGFHRQKQDGGNGCRGPCTAHATGHATGMGSAGAP</sequence>